<keyword evidence="2" id="KW-1185">Reference proteome</keyword>
<dbReference type="EMBL" id="CP093326">
    <property type="protein sequence ID" value="UNK45275.1"/>
    <property type="molecule type" value="Genomic_DNA"/>
</dbReference>
<protein>
    <submittedName>
        <fullName evidence="1">Uncharacterized protein</fullName>
    </submittedName>
</protein>
<gene>
    <name evidence="1" type="ORF">MNQ99_15255</name>
</gene>
<sequence length="264" mass="30204">MSDSLPRSAVDNPLFDLLAAGDRAGTLAYAAGMDDDEKRRQKSLVRKLRLVVSAEPTSARSTGGWWLGRLTADHWAAADIAHMACIGAERSADLSYTDVRVARDAPPALFPDRLDLFVESWSARYERNPKGWDRNRGIEAMFDWVRDGLIPAPARRGAMLLLLRETQMDRVAYLKFLRERPGLIDVTLKELFRVPGVTGASAMQFDETNPWENRRLSVLLPQLVKLGYWDDEWVRQRIERVLASDEWPEYQKRFFKLLRSNLAE</sequence>
<dbReference type="Proteomes" id="UP000829069">
    <property type="component" value="Chromosome"/>
</dbReference>
<dbReference type="RefSeq" id="WP_127513538.1">
    <property type="nucleotide sequence ID" value="NZ_CP093326.1"/>
</dbReference>
<reference evidence="1 2" key="1">
    <citation type="submission" date="2022-03" db="EMBL/GenBank/DDBJ databases">
        <title>Isotopic signatures of nitrous oxide derived from detoxification processes.</title>
        <authorList>
            <person name="Behrendt U."/>
            <person name="Buchen C."/>
            <person name="Well R."/>
            <person name="Ulrich A."/>
            <person name="Rohe L."/>
            <person name="Kolb S."/>
            <person name="Schloter M."/>
            <person name="Horn M.A."/>
            <person name="Augustin J."/>
        </authorList>
    </citation>
    <scope>NUCLEOTIDE SEQUENCE [LARGE SCALE GENOMIC DNA]</scope>
    <source>
        <strain evidence="1 2">S4-C24</strain>
    </source>
</reference>
<accession>A0ABY3W7Q2</accession>
<proteinExistence type="predicted"/>
<organism evidence="1 2">
    <name type="scientific">Arthrobacter sulfonylureivorans</name>
    <dbReference type="NCBI Taxonomy" id="2486855"/>
    <lineage>
        <taxon>Bacteria</taxon>
        <taxon>Bacillati</taxon>
        <taxon>Actinomycetota</taxon>
        <taxon>Actinomycetes</taxon>
        <taxon>Micrococcales</taxon>
        <taxon>Micrococcaceae</taxon>
        <taxon>Arthrobacter</taxon>
    </lineage>
</organism>
<name>A0ABY3W7Q2_9MICC</name>
<evidence type="ECO:0000313" key="2">
    <source>
        <dbReference type="Proteomes" id="UP000829069"/>
    </source>
</evidence>
<evidence type="ECO:0000313" key="1">
    <source>
        <dbReference type="EMBL" id="UNK45275.1"/>
    </source>
</evidence>